<evidence type="ECO:0000256" key="2">
    <source>
        <dbReference type="PROSITE-ProRule" id="PRU00059"/>
    </source>
</evidence>
<dbReference type="InterPro" id="IPR035914">
    <property type="entry name" value="Sperma_CUB_dom_sf"/>
</dbReference>
<dbReference type="InterPro" id="IPR000859">
    <property type="entry name" value="CUB_dom"/>
</dbReference>
<feature type="disulfide bond" evidence="2">
    <location>
        <begin position="207"/>
        <end position="234"/>
    </location>
</feature>
<dbReference type="EMBL" id="JAVRJZ010000001">
    <property type="protein sequence ID" value="KAK2727966.1"/>
    <property type="molecule type" value="Genomic_DNA"/>
</dbReference>
<proteinExistence type="predicted"/>
<gene>
    <name evidence="4" type="ORF">QYM36_008441</name>
</gene>
<name>A0AA88IQ22_ARTSF</name>
<evidence type="ECO:0000256" key="1">
    <source>
        <dbReference type="ARBA" id="ARBA00023157"/>
    </source>
</evidence>
<keyword evidence="1 2" id="KW-1015">Disulfide bond</keyword>
<organism evidence="4 5">
    <name type="scientific">Artemia franciscana</name>
    <name type="common">Brine shrimp</name>
    <name type="synonym">Artemia sanfranciscana</name>
    <dbReference type="NCBI Taxonomy" id="6661"/>
    <lineage>
        <taxon>Eukaryota</taxon>
        <taxon>Metazoa</taxon>
        <taxon>Ecdysozoa</taxon>
        <taxon>Arthropoda</taxon>
        <taxon>Crustacea</taxon>
        <taxon>Branchiopoda</taxon>
        <taxon>Anostraca</taxon>
        <taxon>Artemiidae</taxon>
        <taxon>Artemia</taxon>
    </lineage>
</organism>
<dbReference type="SUPFAM" id="SSF49854">
    <property type="entry name" value="Spermadhesin, CUB domain"/>
    <property type="match status" value="2"/>
</dbReference>
<protein>
    <recommendedName>
        <fullName evidence="3">CUB domain-containing protein</fullName>
    </recommendedName>
</protein>
<comment type="caution">
    <text evidence="4">The sequence shown here is derived from an EMBL/GenBank/DDBJ whole genome shotgun (WGS) entry which is preliminary data.</text>
</comment>
<dbReference type="Gene3D" id="2.60.120.290">
    <property type="entry name" value="Spermadhesin, CUB domain"/>
    <property type="match status" value="2"/>
</dbReference>
<dbReference type="Pfam" id="PF00431">
    <property type="entry name" value="CUB"/>
    <property type="match status" value="1"/>
</dbReference>
<comment type="caution">
    <text evidence="2">Lacks conserved residue(s) required for the propagation of feature annotation.</text>
</comment>
<evidence type="ECO:0000313" key="4">
    <source>
        <dbReference type="EMBL" id="KAK2727966.1"/>
    </source>
</evidence>
<dbReference type="PANTHER" id="PTHR33236:SF5">
    <property type="entry name" value="CUB DOMAIN-CONTAINING PROTEIN"/>
    <property type="match status" value="1"/>
</dbReference>
<evidence type="ECO:0000313" key="5">
    <source>
        <dbReference type="Proteomes" id="UP001187531"/>
    </source>
</evidence>
<dbReference type="SMART" id="SM00042">
    <property type="entry name" value="CUB"/>
    <property type="match status" value="1"/>
</dbReference>
<feature type="domain" description="CUB" evidence="3">
    <location>
        <begin position="207"/>
        <end position="284"/>
    </location>
</feature>
<feature type="non-terminal residue" evidence="4">
    <location>
        <position position="542"/>
    </location>
</feature>
<dbReference type="Proteomes" id="UP001187531">
    <property type="component" value="Unassembled WGS sequence"/>
</dbReference>
<feature type="domain" description="CUB" evidence="3">
    <location>
        <begin position="88"/>
        <end position="201"/>
    </location>
</feature>
<reference evidence="4" key="1">
    <citation type="submission" date="2023-07" db="EMBL/GenBank/DDBJ databases">
        <title>Chromosome-level genome assembly of Artemia franciscana.</title>
        <authorList>
            <person name="Jo E."/>
        </authorList>
    </citation>
    <scope>NUCLEOTIDE SEQUENCE</scope>
    <source>
        <tissue evidence="4">Whole body</tissue>
    </source>
</reference>
<dbReference type="FunFam" id="2.60.120.290:FF:000005">
    <property type="entry name" value="Procollagen C-endopeptidase enhancer 1"/>
    <property type="match status" value="1"/>
</dbReference>
<evidence type="ECO:0000259" key="3">
    <source>
        <dbReference type="PROSITE" id="PS01180"/>
    </source>
</evidence>
<dbReference type="PROSITE" id="PS01180">
    <property type="entry name" value="CUB"/>
    <property type="match status" value="3"/>
</dbReference>
<dbReference type="AlphaFoldDB" id="A0AA88IQ22"/>
<dbReference type="CDD" id="cd00041">
    <property type="entry name" value="CUB"/>
    <property type="match status" value="1"/>
</dbReference>
<dbReference type="Pfam" id="PF26080">
    <property type="entry name" value="CUB_animal"/>
    <property type="match status" value="1"/>
</dbReference>
<feature type="domain" description="CUB" evidence="3">
    <location>
        <begin position="401"/>
        <end position="528"/>
    </location>
</feature>
<feature type="disulfide bond" evidence="2">
    <location>
        <begin position="266"/>
        <end position="283"/>
    </location>
</feature>
<keyword evidence="5" id="KW-1185">Reference proteome</keyword>
<accession>A0AA88IQ22</accession>
<sequence>LVLVEMKWITFILIGTLFATAFSKHIADKGRKIKHHFRQENNKRSQTESPLTDTTFKRNADDLSTALTETSDKHVTEVTTRVPEIPNCGYEVNGLSEKSGSISSPGYPNDYPDSQFCLWKIKTGPGKKLKLNFTDFEVSGSENCEGDRVVVSSSGGSLQDMHYCGTSSPPVLEVQGEDLILEFRSNEADKCKGFKVNFEVNDIEFSCGTVASAVQFLFQSPDYPEAILNETAECTIDISHECEVPICQIRLDFLDFELQPPERGDCNLDAFVVRANEPVPTLCGVNSGQHMYINVKDRASTSIHVLTSPVFPKPVGHKLDKSLQFDIAEDWEFEYNGTRRWRVKVTQIPCDCSKFELADVPRAPSGCLQYFTDIRNTFRSFNFGGTKRLLESCWLADDENCGKEVETGHLNNLDYSVCVEQRPNYCGITYTTTSNVSFAMTGMDGIGNMFGIASCQSDYIHIPQGITPNVVNGKPHDRFCGTALGNYAIGPIVSLSKPFNVQVIADEDEISTTEDVENSGFELLYQLLPCSASESFQGRISS</sequence>
<dbReference type="PANTHER" id="PTHR33236">
    <property type="entry name" value="INTRAFLAGELLAR TRANSPORT PROTEIN 122 FAMILY PROTEIN-RELATED"/>
    <property type="match status" value="1"/>
</dbReference>
<dbReference type="InterPro" id="IPR058698">
    <property type="entry name" value="CUB_metazoa"/>
</dbReference>